<reference evidence="2 3" key="1">
    <citation type="submission" date="2016-11" db="EMBL/GenBank/DDBJ databases">
        <authorList>
            <person name="Varghese N."/>
            <person name="Submissions S."/>
        </authorList>
    </citation>
    <scope>NUCLEOTIDE SEQUENCE [LARGE SCALE GENOMIC DNA]</scope>
    <source>
        <strain evidence="2 3">DSM 20664</strain>
    </source>
</reference>
<comment type="caution">
    <text evidence="2">The sequence shown here is derived from an EMBL/GenBank/DDBJ whole genome shotgun (WGS) entry which is preliminary data.</text>
</comment>
<proteinExistence type="predicted"/>
<evidence type="ECO:0000256" key="1">
    <source>
        <dbReference type="SAM" id="MobiDB-lite"/>
    </source>
</evidence>
<feature type="region of interest" description="Disordered" evidence="1">
    <location>
        <begin position="153"/>
        <end position="197"/>
    </location>
</feature>
<keyword evidence="3" id="KW-1185">Reference proteome</keyword>
<dbReference type="SUPFAM" id="SSF46785">
    <property type="entry name" value="Winged helix' DNA-binding domain"/>
    <property type="match status" value="1"/>
</dbReference>
<evidence type="ECO:0000313" key="3">
    <source>
        <dbReference type="Proteomes" id="UP000185093"/>
    </source>
</evidence>
<dbReference type="EMBL" id="FSQZ01000001">
    <property type="protein sequence ID" value="SIN78625.1"/>
    <property type="molecule type" value="Genomic_DNA"/>
</dbReference>
<name>A0ABY1JFP1_9BACT</name>
<gene>
    <name evidence="2" type="ORF">SAMN05444368_1922</name>
</gene>
<sequence>MTKGFFVKVHVKVITDERLAIYEKMAYVALCRFADREGKCFPGLDTLAHLAGCSRSRLYDALKKLEALGYVRITKRGTSGKRRSNLYILPLLNPFLSDAETKCVPQECDSDTPERHITISNIIKEQDPGEHLEYTARTPQDGHETFTYVPNLLPETRSETPSPVCLNDLKAPKKEDPNTSEADQNAPQDEEPSILRHPPYEEIIKSYVRHFPDREVPPLNDDTRFLMKIASMANHELFEIDGWERYFETVKGLPFLMGENPAGWRPPFKWLINPENIKHVKKGFFDPDGPVSILQEGKDIRDIKADLPEGIKSYLLSLSRRMEEKMNQKRGALL</sequence>
<accession>A0ABY1JFP1</accession>
<protein>
    <submittedName>
        <fullName evidence="2">Helix-turn-helix domain-containing protein</fullName>
    </submittedName>
</protein>
<dbReference type="InterPro" id="IPR036390">
    <property type="entry name" value="WH_DNA-bd_sf"/>
</dbReference>
<evidence type="ECO:0000313" key="2">
    <source>
        <dbReference type="EMBL" id="SIN78625.1"/>
    </source>
</evidence>
<dbReference type="Pfam" id="PF13730">
    <property type="entry name" value="HTH_36"/>
    <property type="match status" value="1"/>
</dbReference>
<dbReference type="InterPro" id="IPR036388">
    <property type="entry name" value="WH-like_DNA-bd_sf"/>
</dbReference>
<dbReference type="Gene3D" id="1.10.10.10">
    <property type="entry name" value="Winged helix-like DNA-binding domain superfamily/Winged helix DNA-binding domain"/>
    <property type="match status" value="1"/>
</dbReference>
<dbReference type="Proteomes" id="UP000185093">
    <property type="component" value="Unassembled WGS sequence"/>
</dbReference>
<organism evidence="2 3">
    <name type="scientific">Acetomicrobium flavidum</name>
    <dbReference type="NCBI Taxonomy" id="49896"/>
    <lineage>
        <taxon>Bacteria</taxon>
        <taxon>Thermotogati</taxon>
        <taxon>Synergistota</taxon>
        <taxon>Synergistia</taxon>
        <taxon>Synergistales</taxon>
        <taxon>Acetomicrobiaceae</taxon>
        <taxon>Acetomicrobium</taxon>
    </lineage>
</organism>